<dbReference type="Proteomes" id="UP000662200">
    <property type="component" value="Unassembled WGS sequence"/>
</dbReference>
<keyword evidence="3" id="KW-1185">Reference proteome</keyword>
<protein>
    <recommendedName>
        <fullName evidence="1">Peptidase M16 C-terminal domain-containing protein</fullName>
    </recommendedName>
</protein>
<proteinExistence type="predicted"/>
<gene>
    <name evidence="2" type="ORF">GCM10010124_28070</name>
</gene>
<name>A0A8J3FIU8_9ACTN</name>
<dbReference type="EMBL" id="BMQC01000009">
    <property type="protein sequence ID" value="GGK33911.1"/>
    <property type="molecule type" value="Genomic_DNA"/>
</dbReference>
<dbReference type="SUPFAM" id="SSF63411">
    <property type="entry name" value="LuxS/MPP-like metallohydrolase"/>
    <property type="match status" value="1"/>
</dbReference>
<sequence length="373" mass="37891">MSAHGTRRALPNGARLVVVPPRPGVVAATVAVPLAGVTLETAACAPAVAARWAAELRAAARAEDAVVRVDPVSTPDAAGFTVEALDPALLAAVPRWFRDAAAALPDPLAPPADPRAPADDRWSHPVRRALFGSGHRYGLTPADRARAAQRPGGLRRAARALAAVPPVLAAQAEGTHVDVLAAGLAALDHRGPDAGAGPPAPRPAATEQRAAAYYVLGLPGVALGAPTKCAHHVAWSLLGGREGMLDRSLRLDGGLTYSLAAFSRELAEGGYAVVYAACAPGTAGEVADRVQAVLDAARGGVPAHLVRGAAERLVVAHHAALETGRGVTERAARYEAAGLSPADLVAYPSTVDQVTAEEVAAALTTATVLSGIR</sequence>
<organism evidence="2 3">
    <name type="scientific">Pilimelia terevasa</name>
    <dbReference type="NCBI Taxonomy" id="53372"/>
    <lineage>
        <taxon>Bacteria</taxon>
        <taxon>Bacillati</taxon>
        <taxon>Actinomycetota</taxon>
        <taxon>Actinomycetes</taxon>
        <taxon>Micromonosporales</taxon>
        <taxon>Micromonosporaceae</taxon>
        <taxon>Pilimelia</taxon>
    </lineage>
</organism>
<dbReference type="InterPro" id="IPR011249">
    <property type="entry name" value="Metalloenz_LuxS/M16"/>
</dbReference>
<evidence type="ECO:0000313" key="2">
    <source>
        <dbReference type="EMBL" id="GGK33911.1"/>
    </source>
</evidence>
<dbReference type="RefSeq" id="WP_189114764.1">
    <property type="nucleotide sequence ID" value="NZ_BMQC01000009.1"/>
</dbReference>
<comment type="caution">
    <text evidence="2">The sequence shown here is derived from an EMBL/GenBank/DDBJ whole genome shotgun (WGS) entry which is preliminary data.</text>
</comment>
<dbReference type="GO" id="GO:0046872">
    <property type="term" value="F:metal ion binding"/>
    <property type="evidence" value="ECO:0007669"/>
    <property type="project" value="InterPro"/>
</dbReference>
<reference evidence="2" key="1">
    <citation type="journal article" date="2014" name="Int. J. Syst. Evol. Microbiol.">
        <title>Complete genome sequence of Corynebacterium casei LMG S-19264T (=DSM 44701T), isolated from a smear-ripened cheese.</title>
        <authorList>
            <consortium name="US DOE Joint Genome Institute (JGI-PGF)"/>
            <person name="Walter F."/>
            <person name="Albersmeier A."/>
            <person name="Kalinowski J."/>
            <person name="Ruckert C."/>
        </authorList>
    </citation>
    <scope>NUCLEOTIDE SEQUENCE</scope>
    <source>
        <strain evidence="2">JCM 3091</strain>
    </source>
</reference>
<feature type="domain" description="Peptidase M16 C-terminal" evidence="1">
    <location>
        <begin position="210"/>
        <end position="309"/>
    </location>
</feature>
<dbReference type="AlphaFoldDB" id="A0A8J3FIU8"/>
<evidence type="ECO:0000313" key="3">
    <source>
        <dbReference type="Proteomes" id="UP000662200"/>
    </source>
</evidence>
<reference evidence="2" key="2">
    <citation type="submission" date="2020-09" db="EMBL/GenBank/DDBJ databases">
        <authorList>
            <person name="Sun Q."/>
            <person name="Ohkuma M."/>
        </authorList>
    </citation>
    <scope>NUCLEOTIDE SEQUENCE</scope>
    <source>
        <strain evidence="2">JCM 3091</strain>
    </source>
</reference>
<dbReference type="Gene3D" id="3.30.830.10">
    <property type="entry name" value="Metalloenzyme, LuxS/M16 peptidase-like"/>
    <property type="match status" value="1"/>
</dbReference>
<accession>A0A8J3FIU8</accession>
<dbReference type="InterPro" id="IPR007863">
    <property type="entry name" value="Peptidase_M16_C"/>
</dbReference>
<dbReference type="Pfam" id="PF05193">
    <property type="entry name" value="Peptidase_M16_C"/>
    <property type="match status" value="1"/>
</dbReference>
<evidence type="ECO:0000259" key="1">
    <source>
        <dbReference type="Pfam" id="PF05193"/>
    </source>
</evidence>